<comment type="caution">
    <text evidence="1">The sequence shown here is derived from an EMBL/GenBank/DDBJ whole genome shotgun (WGS) entry which is preliminary data.</text>
</comment>
<dbReference type="Proteomes" id="UP000572051">
    <property type="component" value="Unassembled WGS sequence"/>
</dbReference>
<accession>A0A7Z0EMQ1</accession>
<protein>
    <recommendedName>
        <fullName evidence="3">DUF397 domain-containing protein</fullName>
    </recommendedName>
</protein>
<gene>
    <name evidence="1" type="ORF">HNR10_002853</name>
</gene>
<dbReference type="EMBL" id="JACCFS010000001">
    <property type="protein sequence ID" value="NYJ34972.1"/>
    <property type="molecule type" value="Genomic_DNA"/>
</dbReference>
<evidence type="ECO:0008006" key="3">
    <source>
        <dbReference type="Google" id="ProtNLM"/>
    </source>
</evidence>
<evidence type="ECO:0000313" key="2">
    <source>
        <dbReference type="Proteomes" id="UP000572051"/>
    </source>
</evidence>
<evidence type="ECO:0000313" key="1">
    <source>
        <dbReference type="EMBL" id="NYJ34972.1"/>
    </source>
</evidence>
<proteinExistence type="predicted"/>
<sequence length="40" mass="4699">MLNLTTGESWFRDSQNPEAARLRFDNFEWTTFLTLSKGAF</sequence>
<keyword evidence="2" id="KW-1185">Reference proteome</keyword>
<name>A0A7Z0EMQ1_9ACTN</name>
<organism evidence="1 2">
    <name type="scientific">Nocardiopsis aegyptia</name>
    <dbReference type="NCBI Taxonomy" id="220378"/>
    <lineage>
        <taxon>Bacteria</taxon>
        <taxon>Bacillati</taxon>
        <taxon>Actinomycetota</taxon>
        <taxon>Actinomycetes</taxon>
        <taxon>Streptosporangiales</taxon>
        <taxon>Nocardiopsidaceae</taxon>
        <taxon>Nocardiopsis</taxon>
    </lineage>
</organism>
<reference evidence="1 2" key="1">
    <citation type="submission" date="2020-07" db="EMBL/GenBank/DDBJ databases">
        <title>Sequencing the genomes of 1000 actinobacteria strains.</title>
        <authorList>
            <person name="Klenk H.-P."/>
        </authorList>
    </citation>
    <scope>NUCLEOTIDE SEQUENCE [LARGE SCALE GENOMIC DNA]</scope>
    <source>
        <strain evidence="1 2">DSM 44442</strain>
    </source>
</reference>
<dbReference type="AlphaFoldDB" id="A0A7Z0EMQ1"/>